<keyword evidence="3" id="KW-1185">Reference proteome</keyword>
<evidence type="ECO:0000259" key="1">
    <source>
        <dbReference type="Pfam" id="PF13026"/>
    </source>
</evidence>
<evidence type="ECO:0000313" key="2">
    <source>
        <dbReference type="EMBL" id="GIM64950.1"/>
    </source>
</evidence>
<feature type="domain" description="DUF3887" evidence="1">
    <location>
        <begin position="70"/>
        <end position="157"/>
    </location>
</feature>
<dbReference type="Pfam" id="PF13026">
    <property type="entry name" value="DUF3887"/>
    <property type="match status" value="1"/>
</dbReference>
<gene>
    <name evidence="2" type="ORF">Aau02nite_13760</name>
</gene>
<organism evidence="2 3">
    <name type="scientific">Actinoplanes auranticolor</name>
    <dbReference type="NCBI Taxonomy" id="47988"/>
    <lineage>
        <taxon>Bacteria</taxon>
        <taxon>Bacillati</taxon>
        <taxon>Actinomycetota</taxon>
        <taxon>Actinomycetes</taxon>
        <taxon>Micromonosporales</taxon>
        <taxon>Micromonosporaceae</taxon>
        <taxon>Actinoplanes</taxon>
    </lineage>
</organism>
<dbReference type="AlphaFoldDB" id="A0A919S590"/>
<protein>
    <recommendedName>
        <fullName evidence="1">DUF3887 domain-containing protein</fullName>
    </recommendedName>
</protein>
<dbReference type="EMBL" id="BOQL01000014">
    <property type="protein sequence ID" value="GIM64950.1"/>
    <property type="molecule type" value="Genomic_DNA"/>
</dbReference>
<dbReference type="RefSeq" id="WP_212987448.1">
    <property type="nucleotide sequence ID" value="NZ_BAABEA010000003.1"/>
</dbReference>
<dbReference type="InterPro" id="IPR024981">
    <property type="entry name" value="DUF3887"/>
</dbReference>
<sequence>MHRQVLEAQESLRAAVDRARAEGRTWQEIGDVLGTTRQAAFQRFGRPVDPRTGEPMAARILPGAGDKALDLLTHLAAARFDRVREDFDATMLRELDTRALASVWAVVVGNVGTFERFGDPVVHAAGEFTVVDVLMHFEAGQSTAQVSFRREGTVAGLFLRPA</sequence>
<evidence type="ECO:0000313" key="3">
    <source>
        <dbReference type="Proteomes" id="UP000681340"/>
    </source>
</evidence>
<dbReference type="Proteomes" id="UP000681340">
    <property type="component" value="Unassembled WGS sequence"/>
</dbReference>
<accession>A0A919S590</accession>
<name>A0A919S590_9ACTN</name>
<dbReference type="Gene3D" id="3.10.450.590">
    <property type="match status" value="1"/>
</dbReference>
<reference evidence="2" key="1">
    <citation type="submission" date="2021-03" db="EMBL/GenBank/DDBJ databases">
        <title>Whole genome shotgun sequence of Actinoplanes auranticolor NBRC 12245.</title>
        <authorList>
            <person name="Komaki H."/>
            <person name="Tamura T."/>
        </authorList>
    </citation>
    <scope>NUCLEOTIDE SEQUENCE</scope>
    <source>
        <strain evidence="2">NBRC 12245</strain>
    </source>
</reference>
<proteinExistence type="predicted"/>
<comment type="caution">
    <text evidence="2">The sequence shown here is derived from an EMBL/GenBank/DDBJ whole genome shotgun (WGS) entry which is preliminary data.</text>
</comment>